<dbReference type="InterPro" id="IPR007627">
    <property type="entry name" value="RNA_pol_sigma70_r2"/>
</dbReference>
<dbReference type="SUPFAM" id="SSF88659">
    <property type="entry name" value="Sigma3 and sigma4 domains of RNA polymerase sigma factors"/>
    <property type="match status" value="2"/>
</dbReference>
<evidence type="ECO:0000259" key="7">
    <source>
        <dbReference type="PROSITE" id="PS00716"/>
    </source>
</evidence>
<dbReference type="InterPro" id="IPR007630">
    <property type="entry name" value="RNA_pol_sigma70_r4"/>
</dbReference>
<evidence type="ECO:0000256" key="2">
    <source>
        <dbReference type="ARBA" id="ARBA00023082"/>
    </source>
</evidence>
<dbReference type="InterPro" id="IPR000943">
    <property type="entry name" value="RNA_pol_sigma70"/>
</dbReference>
<comment type="caution">
    <text evidence="8">The sequence shown here is derived from an EMBL/GenBank/DDBJ whole genome shotgun (WGS) entry which is preliminary data.</text>
</comment>
<dbReference type="Pfam" id="PF00140">
    <property type="entry name" value="Sigma70_r1_2"/>
    <property type="match status" value="1"/>
</dbReference>
<gene>
    <name evidence="8" type="ORF">IAA86_08690</name>
</gene>
<dbReference type="NCBIfam" id="TIGR02937">
    <property type="entry name" value="sigma70-ECF"/>
    <property type="match status" value="1"/>
</dbReference>
<dbReference type="PANTHER" id="PTHR30603">
    <property type="entry name" value="RNA POLYMERASE SIGMA FACTOR RPO"/>
    <property type="match status" value="1"/>
</dbReference>
<organism evidence="8 9">
    <name type="scientific">Candidatus Galligastranaerophilus intestinavium</name>
    <dbReference type="NCBI Taxonomy" id="2840836"/>
    <lineage>
        <taxon>Bacteria</taxon>
        <taxon>Candidatus Galligastranaerophilus</taxon>
    </lineage>
</organism>
<dbReference type="InterPro" id="IPR050239">
    <property type="entry name" value="Sigma-70_RNA_pol_init_factors"/>
</dbReference>
<dbReference type="Gene3D" id="1.20.120.1810">
    <property type="match status" value="1"/>
</dbReference>
<evidence type="ECO:0000256" key="5">
    <source>
        <dbReference type="RuleBase" id="RU362124"/>
    </source>
</evidence>
<dbReference type="Pfam" id="PF04545">
    <property type="entry name" value="Sigma70_r4"/>
    <property type="match status" value="1"/>
</dbReference>
<comment type="function">
    <text evidence="5">Sigma factors are initiation factors that promote the attachment of RNA polymerase to specific initiation sites and are then released.</text>
</comment>
<proteinExistence type="inferred from homology"/>
<dbReference type="Gene3D" id="1.10.10.10">
    <property type="entry name" value="Winged helix-like DNA-binding domain superfamily/Winged helix DNA-binding domain"/>
    <property type="match status" value="2"/>
</dbReference>
<dbReference type="InterPro" id="IPR013324">
    <property type="entry name" value="RNA_pol_sigma_r3/r4-like"/>
</dbReference>
<feature type="domain" description="RNA polymerase sigma-70" evidence="6">
    <location>
        <begin position="103"/>
        <end position="116"/>
    </location>
</feature>
<name>A0A9D1FKC3_9BACT</name>
<evidence type="ECO:0000256" key="1">
    <source>
        <dbReference type="ARBA" id="ARBA00023015"/>
    </source>
</evidence>
<sequence length="311" mass="35841">MGINICEHKEDILLENYLEEEEQEEIKTFSTIANKDEILQMYLKDIGRVKLLNRNSEIALGKTIKEGSRKEAQIAKKKLVQANLRLVVSIAKKYTGQGILFMDLVQEGSLGLIKAAQRFDYSKGFKFSTYATWWIKQTIIRAIANSSRSIRIPVHMSDKIRMLKKAIVKLSVQKGSEPTDEELSDYLKIDVKKVKSIKRAMIKEPVSLDTPVAQDLCLEDYISDDENKLPEISTEKEFLNKDIISILDILNQKERFIILNRFGLGERKTKTLEELGRILGFSKERIRQIENEALKKLRRSQEAKSLKDYLS</sequence>
<dbReference type="InterPro" id="IPR036388">
    <property type="entry name" value="WH-like_DNA-bd_sf"/>
</dbReference>
<dbReference type="InterPro" id="IPR007624">
    <property type="entry name" value="RNA_pol_sigma70_r3"/>
</dbReference>
<evidence type="ECO:0000256" key="3">
    <source>
        <dbReference type="ARBA" id="ARBA00023125"/>
    </source>
</evidence>
<evidence type="ECO:0000313" key="9">
    <source>
        <dbReference type="Proteomes" id="UP000886865"/>
    </source>
</evidence>
<evidence type="ECO:0000256" key="4">
    <source>
        <dbReference type="ARBA" id="ARBA00023163"/>
    </source>
</evidence>
<dbReference type="PROSITE" id="PS00715">
    <property type="entry name" value="SIGMA70_1"/>
    <property type="match status" value="1"/>
</dbReference>
<protein>
    <recommendedName>
        <fullName evidence="5">RNA polymerase sigma factor</fullName>
    </recommendedName>
</protein>
<reference evidence="8" key="1">
    <citation type="submission" date="2020-10" db="EMBL/GenBank/DDBJ databases">
        <authorList>
            <person name="Gilroy R."/>
        </authorList>
    </citation>
    <scope>NUCLEOTIDE SEQUENCE</scope>
    <source>
        <strain evidence="8">CHK152-2871</strain>
    </source>
</reference>
<dbReference type="PROSITE" id="PS00716">
    <property type="entry name" value="SIGMA70_2"/>
    <property type="match status" value="1"/>
</dbReference>
<feature type="domain" description="RNA polymerase sigma-70" evidence="7">
    <location>
        <begin position="271"/>
        <end position="297"/>
    </location>
</feature>
<dbReference type="Proteomes" id="UP000886865">
    <property type="component" value="Unassembled WGS sequence"/>
</dbReference>
<keyword evidence="1 5" id="KW-0805">Transcription regulation</keyword>
<dbReference type="InterPro" id="IPR014284">
    <property type="entry name" value="RNA_pol_sigma-70_dom"/>
</dbReference>
<dbReference type="GO" id="GO:0006352">
    <property type="term" value="P:DNA-templated transcription initiation"/>
    <property type="evidence" value="ECO:0007669"/>
    <property type="project" value="InterPro"/>
</dbReference>
<accession>A0A9D1FKC3</accession>
<dbReference type="InterPro" id="IPR009042">
    <property type="entry name" value="RNA_pol_sigma70_r1_2"/>
</dbReference>
<dbReference type="EMBL" id="DVJQ01000074">
    <property type="protein sequence ID" value="HIS75078.1"/>
    <property type="molecule type" value="Genomic_DNA"/>
</dbReference>
<evidence type="ECO:0000313" key="8">
    <source>
        <dbReference type="EMBL" id="HIS75078.1"/>
    </source>
</evidence>
<dbReference type="AlphaFoldDB" id="A0A9D1FKC3"/>
<dbReference type="InterPro" id="IPR013325">
    <property type="entry name" value="RNA_pol_sigma_r2"/>
</dbReference>
<dbReference type="SUPFAM" id="SSF88946">
    <property type="entry name" value="Sigma2 domain of RNA polymerase sigma factors"/>
    <property type="match status" value="1"/>
</dbReference>
<dbReference type="Gene3D" id="1.10.601.10">
    <property type="entry name" value="RNA Polymerase Primary Sigma Factor"/>
    <property type="match status" value="1"/>
</dbReference>
<dbReference type="PANTHER" id="PTHR30603:SF47">
    <property type="entry name" value="RNA POLYMERASE SIGMA FACTOR SIGD, CHLOROPLASTIC"/>
    <property type="match status" value="1"/>
</dbReference>
<evidence type="ECO:0000259" key="6">
    <source>
        <dbReference type="PROSITE" id="PS00715"/>
    </source>
</evidence>
<reference evidence="8" key="2">
    <citation type="journal article" date="2021" name="PeerJ">
        <title>Extensive microbial diversity within the chicken gut microbiome revealed by metagenomics and culture.</title>
        <authorList>
            <person name="Gilroy R."/>
            <person name="Ravi A."/>
            <person name="Getino M."/>
            <person name="Pursley I."/>
            <person name="Horton D.L."/>
            <person name="Alikhan N.F."/>
            <person name="Baker D."/>
            <person name="Gharbi K."/>
            <person name="Hall N."/>
            <person name="Watson M."/>
            <person name="Adriaenssens E.M."/>
            <person name="Foster-Nyarko E."/>
            <person name="Jarju S."/>
            <person name="Secka A."/>
            <person name="Antonio M."/>
            <person name="Oren A."/>
            <person name="Chaudhuri R.R."/>
            <person name="La Ragione R."/>
            <person name="Hildebrand F."/>
            <person name="Pallen M.J."/>
        </authorList>
    </citation>
    <scope>NUCLEOTIDE SEQUENCE</scope>
    <source>
        <strain evidence="8">CHK152-2871</strain>
    </source>
</reference>
<comment type="similarity">
    <text evidence="5">Belongs to the sigma-70 factor family.</text>
</comment>
<keyword evidence="2 5" id="KW-0731">Sigma factor</keyword>
<dbReference type="GO" id="GO:0003677">
    <property type="term" value="F:DNA binding"/>
    <property type="evidence" value="ECO:0007669"/>
    <property type="project" value="UniProtKB-KW"/>
</dbReference>
<dbReference type="CDD" id="cd06171">
    <property type="entry name" value="Sigma70_r4"/>
    <property type="match status" value="1"/>
</dbReference>
<keyword evidence="4 5" id="KW-0804">Transcription</keyword>
<dbReference type="Pfam" id="PF04539">
    <property type="entry name" value="Sigma70_r3"/>
    <property type="match status" value="1"/>
</dbReference>
<dbReference type="Pfam" id="PF04542">
    <property type="entry name" value="Sigma70_r2"/>
    <property type="match status" value="1"/>
</dbReference>
<keyword evidence="3 5" id="KW-0238">DNA-binding</keyword>
<dbReference type="GO" id="GO:0016987">
    <property type="term" value="F:sigma factor activity"/>
    <property type="evidence" value="ECO:0007669"/>
    <property type="project" value="UniProtKB-KW"/>
</dbReference>
<dbReference type="PRINTS" id="PR00046">
    <property type="entry name" value="SIGMA70FCT"/>
</dbReference>